<reference evidence="3" key="1">
    <citation type="submission" date="2020-04" db="EMBL/GenBank/DDBJ databases">
        <title>Deep metagenomics examines the oral microbiome during advanced dental caries in children, revealing novel taxa and co-occurrences with host molecules.</title>
        <authorList>
            <person name="Baker J.L."/>
            <person name="Morton J.T."/>
            <person name="Dinis M."/>
            <person name="Alvarez R."/>
            <person name="Tran N.C."/>
            <person name="Knight R."/>
            <person name="Edlund A."/>
        </authorList>
    </citation>
    <scope>NUCLEOTIDE SEQUENCE</scope>
    <source>
        <strain evidence="3">JCVI_44_bin.5</strain>
    </source>
</reference>
<dbReference type="AlphaFoldDB" id="A0A930HLT7"/>
<evidence type="ECO:0000256" key="1">
    <source>
        <dbReference type="SAM" id="MobiDB-lite"/>
    </source>
</evidence>
<dbReference type="RefSeq" id="WP_025001504.1">
    <property type="nucleotide sequence ID" value="NZ_CALCFI010000095.1"/>
</dbReference>
<keyword evidence="2" id="KW-0812">Transmembrane</keyword>
<dbReference type="Proteomes" id="UP000771736">
    <property type="component" value="Unassembled WGS sequence"/>
</dbReference>
<feature type="region of interest" description="Disordered" evidence="1">
    <location>
        <begin position="1"/>
        <end position="23"/>
    </location>
</feature>
<accession>A0A930HLT7</accession>
<name>A0A930HLT7_9BACT</name>
<feature type="transmembrane region" description="Helical" evidence="2">
    <location>
        <begin position="32"/>
        <end position="50"/>
    </location>
</feature>
<dbReference type="EMBL" id="JABZSJ010000019">
    <property type="protein sequence ID" value="MBF1384180.1"/>
    <property type="molecule type" value="Genomic_DNA"/>
</dbReference>
<evidence type="ECO:0000313" key="3">
    <source>
        <dbReference type="EMBL" id="MBF1384180.1"/>
    </source>
</evidence>
<keyword evidence="2" id="KW-0472">Membrane</keyword>
<sequence>MTEENGNSIVRPPHNRRTLRENKPRVSSLRQWLNIIFMIGALIGLILYLTLAEPTIGIIIILISMVFKFAEAALRLFHQ</sequence>
<evidence type="ECO:0000256" key="2">
    <source>
        <dbReference type="SAM" id="Phobius"/>
    </source>
</evidence>
<keyword evidence="2" id="KW-1133">Transmembrane helix</keyword>
<protein>
    <submittedName>
        <fullName evidence="3">Uncharacterized protein</fullName>
    </submittedName>
</protein>
<evidence type="ECO:0000313" key="4">
    <source>
        <dbReference type="Proteomes" id="UP000771736"/>
    </source>
</evidence>
<gene>
    <name evidence="3" type="ORF">HXN26_04900</name>
</gene>
<feature type="transmembrane region" description="Helical" evidence="2">
    <location>
        <begin position="56"/>
        <end position="77"/>
    </location>
</feature>
<organism evidence="3 4">
    <name type="scientific">Prevotella aurantiaca</name>
    <dbReference type="NCBI Taxonomy" id="596085"/>
    <lineage>
        <taxon>Bacteria</taxon>
        <taxon>Pseudomonadati</taxon>
        <taxon>Bacteroidota</taxon>
        <taxon>Bacteroidia</taxon>
        <taxon>Bacteroidales</taxon>
        <taxon>Prevotellaceae</taxon>
        <taxon>Prevotella</taxon>
    </lineage>
</organism>
<comment type="caution">
    <text evidence="3">The sequence shown here is derived from an EMBL/GenBank/DDBJ whole genome shotgun (WGS) entry which is preliminary data.</text>
</comment>
<proteinExistence type="predicted"/>